<reference evidence="1" key="1">
    <citation type="submission" date="2022-07" db="EMBL/GenBank/DDBJ databases">
        <title>Phylogenomic reconstructions and comparative analyses of Kickxellomycotina fungi.</title>
        <authorList>
            <person name="Reynolds N.K."/>
            <person name="Stajich J.E."/>
            <person name="Barry K."/>
            <person name="Grigoriev I.V."/>
            <person name="Crous P."/>
            <person name="Smith M.E."/>
        </authorList>
    </citation>
    <scope>NUCLEOTIDE SEQUENCE</scope>
    <source>
        <strain evidence="1">CBS 190363</strain>
    </source>
</reference>
<evidence type="ECO:0000313" key="1">
    <source>
        <dbReference type="EMBL" id="KAJ2888627.1"/>
    </source>
</evidence>
<comment type="caution">
    <text evidence="1">The sequence shown here is derived from an EMBL/GenBank/DDBJ whole genome shotgun (WGS) entry which is preliminary data.</text>
</comment>
<keyword evidence="2" id="KW-1185">Reference proteome</keyword>
<organism evidence="1 2">
    <name type="scientific">Coemansia aciculifera</name>
    <dbReference type="NCBI Taxonomy" id="417176"/>
    <lineage>
        <taxon>Eukaryota</taxon>
        <taxon>Fungi</taxon>
        <taxon>Fungi incertae sedis</taxon>
        <taxon>Zoopagomycota</taxon>
        <taxon>Kickxellomycotina</taxon>
        <taxon>Kickxellomycetes</taxon>
        <taxon>Kickxellales</taxon>
        <taxon>Kickxellaceae</taxon>
        <taxon>Coemansia</taxon>
    </lineage>
</organism>
<protein>
    <submittedName>
        <fullName evidence="1">Uncharacterized protein</fullName>
    </submittedName>
</protein>
<proteinExistence type="predicted"/>
<evidence type="ECO:0000313" key="2">
    <source>
        <dbReference type="Proteomes" id="UP001139981"/>
    </source>
</evidence>
<accession>A0ACC1LXM1</accession>
<gene>
    <name evidence="1" type="ORF">IWW38_004904</name>
</gene>
<dbReference type="EMBL" id="JANBVB010002001">
    <property type="protein sequence ID" value="KAJ2888627.1"/>
    <property type="molecule type" value="Genomic_DNA"/>
</dbReference>
<dbReference type="Proteomes" id="UP001139981">
    <property type="component" value="Unassembled WGS sequence"/>
</dbReference>
<sequence length="442" mass="48804">MCSLDRSKSRDDDGDERRPDQLMASTCSRATRLPLSSEDVQNMRRRAYSYNDHQVDTIYQTLLMAGNAAPAVALSQHHHRSPPPASPRPSGETQRGVDSSVSKATARLLMTFPDMVSEIPSLHNFACTLDHAGVRWYGRIFVGRSCLCFIGTGITLSGTNSAGRASSPPPAMDRWYSEELACASIHSVSSTSNRTVQQWPASSFSSTSLTVSSRPTSPSNRPSSGHGKPWRKTALRIPFHDITRVSKELTMGLWPNAMTLATRHRHYIFTNFLRRDRAHQCLSEAWQQQQQQQFGQRLAERYPLVVERLPLVSVASKAAVQKSLAKPFVTVAAHPARRPSPPPPGNGDSQKQPLPIRATHSACESESTICETLLSVSRQPSAKVNRPAAALVTGRQNMVPTTNRCTTGDDADAVAVAARMLHSFHLMLFLFMCFILYLTTHM</sequence>
<name>A0ACC1LXM1_9FUNG</name>